<evidence type="ECO:0000313" key="2">
    <source>
        <dbReference type="Proteomes" id="UP001157126"/>
    </source>
</evidence>
<protein>
    <submittedName>
        <fullName evidence="1">Replication initiation protein</fullName>
    </submittedName>
</protein>
<keyword evidence="2" id="KW-1185">Reference proteome</keyword>
<name>A0ABQ6ISC6_9MICO</name>
<dbReference type="Pfam" id="PF20199">
    <property type="entry name" value="RepSA"/>
    <property type="match status" value="1"/>
</dbReference>
<sequence>MGSRHDFSGHLQWGIPDTRRGFPGHGEDAPLDLSSLSSSDHVGILSRLLDGTADAFADALASVGNCRRPVHLHGSSTTVDRVTGEVLSRFSSRDAPLGVLLTPCGNRRAHVCPACSRTYARDTFELIRSGVVGGKTVPAEVASAPLLFATFTAPSLGHVHGVRADGAKCRPRSGDRVERCPHGVRLSCNAAHADGDQVVGSPLCWDCYDWTTAVVWQWHAPELWRRTTIALRRALAGRLGVKERALTDTCSVQFAKVAEYQARGLVHFHALIRLDGTAGPGSPAPLDADTLADLLRGAARTVSVSAPPVDDGGTVRVLAWGTQLDVRIVTHGPAHLRTRDELTPEQVAGYLAKYATKDAGTTTDRSDAKPHLRRLEAECHRLADLARDRDEHRRAGVGTRSVPVDLRTGLDYYRLLGKWAHMLGFRGHFSTKSRRYSVTLGRLRRARQRYQRLVAEAARNGSQLDVRDLETRLLADEDETTLVIGAWEYAGTGWPRPGDAALAEASAARAREYARWRADAPARTTT</sequence>
<gene>
    <name evidence="1" type="ORF">GCM10025883_28840</name>
</gene>
<accession>A0ABQ6ISC6</accession>
<comment type="caution">
    <text evidence="1">The sequence shown here is derived from an EMBL/GenBank/DDBJ whole genome shotgun (WGS) entry which is preliminary data.</text>
</comment>
<dbReference type="InterPro" id="IPR046828">
    <property type="entry name" value="RepSA"/>
</dbReference>
<dbReference type="RefSeq" id="WP_348536191.1">
    <property type="nucleotide sequence ID" value="NZ_BSUO01000001.1"/>
</dbReference>
<dbReference type="Proteomes" id="UP001157126">
    <property type="component" value="Unassembled WGS sequence"/>
</dbReference>
<dbReference type="EMBL" id="BSUO01000001">
    <property type="protein sequence ID" value="GMA40839.1"/>
    <property type="molecule type" value="Genomic_DNA"/>
</dbReference>
<organism evidence="1 2">
    <name type="scientific">Mobilicoccus caccae</name>
    <dbReference type="NCBI Taxonomy" id="1859295"/>
    <lineage>
        <taxon>Bacteria</taxon>
        <taxon>Bacillati</taxon>
        <taxon>Actinomycetota</taxon>
        <taxon>Actinomycetes</taxon>
        <taxon>Micrococcales</taxon>
        <taxon>Dermatophilaceae</taxon>
        <taxon>Mobilicoccus</taxon>
    </lineage>
</organism>
<evidence type="ECO:0000313" key="1">
    <source>
        <dbReference type="EMBL" id="GMA40839.1"/>
    </source>
</evidence>
<reference evidence="2" key="1">
    <citation type="journal article" date="2019" name="Int. J. Syst. Evol. Microbiol.">
        <title>The Global Catalogue of Microorganisms (GCM) 10K type strain sequencing project: providing services to taxonomists for standard genome sequencing and annotation.</title>
        <authorList>
            <consortium name="The Broad Institute Genomics Platform"/>
            <consortium name="The Broad Institute Genome Sequencing Center for Infectious Disease"/>
            <person name="Wu L."/>
            <person name="Ma J."/>
        </authorList>
    </citation>
    <scope>NUCLEOTIDE SEQUENCE [LARGE SCALE GENOMIC DNA]</scope>
    <source>
        <strain evidence="2">NBRC 113072</strain>
    </source>
</reference>
<proteinExistence type="predicted"/>